<protein>
    <recommendedName>
        <fullName evidence="4">ABC transporter domain-containing protein</fullName>
    </recommendedName>
</protein>
<evidence type="ECO:0000259" key="4">
    <source>
        <dbReference type="PROSITE" id="PS50893"/>
    </source>
</evidence>
<feature type="transmembrane region" description="Helical" evidence="3">
    <location>
        <begin position="398"/>
        <end position="422"/>
    </location>
</feature>
<dbReference type="GO" id="GO:0016020">
    <property type="term" value="C:membrane"/>
    <property type="evidence" value="ECO:0007669"/>
    <property type="project" value="InterPro"/>
</dbReference>
<feature type="domain" description="ABC transporter" evidence="4">
    <location>
        <begin position="464"/>
        <end position="694"/>
    </location>
</feature>
<dbReference type="AlphaFoldDB" id="A0A016SIZ6"/>
<dbReference type="Proteomes" id="UP000024635">
    <property type="component" value="Unassembled WGS sequence"/>
</dbReference>
<proteinExistence type="predicted"/>
<dbReference type="InterPro" id="IPR003439">
    <property type="entry name" value="ABC_transporter-like_ATP-bd"/>
</dbReference>
<evidence type="ECO:0000256" key="1">
    <source>
        <dbReference type="ARBA" id="ARBA00022448"/>
    </source>
</evidence>
<evidence type="ECO:0000313" key="6">
    <source>
        <dbReference type="Proteomes" id="UP000024635"/>
    </source>
</evidence>
<dbReference type="GO" id="GO:0016887">
    <property type="term" value="F:ATP hydrolysis activity"/>
    <property type="evidence" value="ECO:0007669"/>
    <property type="project" value="InterPro"/>
</dbReference>
<evidence type="ECO:0000256" key="3">
    <source>
        <dbReference type="SAM" id="Phobius"/>
    </source>
</evidence>
<keyword evidence="3" id="KW-0812">Transmembrane</keyword>
<evidence type="ECO:0000313" key="5">
    <source>
        <dbReference type="EMBL" id="EYB90570.1"/>
    </source>
</evidence>
<name>A0A016SIZ6_9BILA</name>
<dbReference type="InterPro" id="IPR017871">
    <property type="entry name" value="ABC_transporter-like_CS"/>
</dbReference>
<dbReference type="GO" id="GO:0005524">
    <property type="term" value="F:ATP binding"/>
    <property type="evidence" value="ECO:0007669"/>
    <property type="project" value="InterPro"/>
</dbReference>
<organism evidence="5 6">
    <name type="scientific">Ancylostoma ceylanicum</name>
    <dbReference type="NCBI Taxonomy" id="53326"/>
    <lineage>
        <taxon>Eukaryota</taxon>
        <taxon>Metazoa</taxon>
        <taxon>Ecdysozoa</taxon>
        <taxon>Nematoda</taxon>
        <taxon>Chromadorea</taxon>
        <taxon>Rhabditida</taxon>
        <taxon>Rhabditina</taxon>
        <taxon>Rhabditomorpha</taxon>
        <taxon>Strongyloidea</taxon>
        <taxon>Ancylostomatidae</taxon>
        <taxon>Ancylostomatinae</taxon>
        <taxon>Ancylostoma</taxon>
    </lineage>
</organism>
<dbReference type="PANTHER" id="PTHR19229:SF36">
    <property type="entry name" value="ATP-BINDING CASSETTE SUB-FAMILY A MEMBER 2"/>
    <property type="match status" value="1"/>
</dbReference>
<dbReference type="InterPro" id="IPR026082">
    <property type="entry name" value="ABCA"/>
</dbReference>
<keyword evidence="2" id="KW-0677">Repeat</keyword>
<gene>
    <name evidence="5" type="primary">Acey_s0218.g2423</name>
    <name evidence="5" type="ORF">Y032_0218g2423</name>
</gene>
<feature type="transmembrane region" description="Helical" evidence="3">
    <location>
        <begin position="219"/>
        <end position="244"/>
    </location>
</feature>
<dbReference type="SUPFAM" id="SSF52540">
    <property type="entry name" value="P-loop containing nucleoside triphosphate hydrolases"/>
    <property type="match status" value="1"/>
</dbReference>
<dbReference type="Pfam" id="PF00005">
    <property type="entry name" value="ABC_tran"/>
    <property type="match status" value="1"/>
</dbReference>
<dbReference type="Gene3D" id="3.40.50.300">
    <property type="entry name" value="P-loop containing nucleotide triphosphate hydrolases"/>
    <property type="match status" value="1"/>
</dbReference>
<reference evidence="6" key="1">
    <citation type="journal article" date="2015" name="Nat. Genet.">
        <title>The genome and transcriptome of the zoonotic hookworm Ancylostoma ceylanicum identify infection-specific gene families.</title>
        <authorList>
            <person name="Schwarz E.M."/>
            <person name="Hu Y."/>
            <person name="Antoshechkin I."/>
            <person name="Miller M.M."/>
            <person name="Sternberg P.W."/>
            <person name="Aroian R.V."/>
        </authorList>
    </citation>
    <scope>NUCLEOTIDE SEQUENCE</scope>
    <source>
        <strain evidence="6">HY135</strain>
    </source>
</reference>
<keyword evidence="3" id="KW-0472">Membrane</keyword>
<keyword evidence="1" id="KW-0813">Transport</keyword>
<dbReference type="CDD" id="cd03263">
    <property type="entry name" value="ABC_subfamily_A"/>
    <property type="match status" value="1"/>
</dbReference>
<feature type="transmembrane region" description="Helical" evidence="3">
    <location>
        <begin position="264"/>
        <end position="292"/>
    </location>
</feature>
<dbReference type="InterPro" id="IPR027417">
    <property type="entry name" value="P-loop_NTPase"/>
</dbReference>
<keyword evidence="3" id="KW-1133">Transmembrane helix</keyword>
<dbReference type="PROSITE" id="PS00211">
    <property type="entry name" value="ABC_TRANSPORTER_1"/>
    <property type="match status" value="1"/>
</dbReference>
<dbReference type="EMBL" id="JARK01001554">
    <property type="protein sequence ID" value="EYB90570.1"/>
    <property type="molecule type" value="Genomic_DNA"/>
</dbReference>
<dbReference type="OrthoDB" id="5876135at2759"/>
<evidence type="ECO:0000256" key="2">
    <source>
        <dbReference type="ARBA" id="ARBA00022737"/>
    </source>
</evidence>
<dbReference type="STRING" id="53326.A0A016SIZ6"/>
<accession>A0A016SIZ6</accession>
<keyword evidence="6" id="KW-1185">Reference proteome</keyword>
<feature type="transmembrane region" description="Helical" evidence="3">
    <location>
        <begin position="328"/>
        <end position="346"/>
    </location>
</feature>
<sequence length="728" mass="80646">MCYFLRTFYVLLLKDLLVARRSWIWTAFQLAVPIFLGLRAAPGDQPAQPSFQQIWNLGAFQNVRTSGAFDFDWCSSSHLIYVNSGPNKDDIEALLDRMPMNRTRLNSTSLLLDFINKPVLREEFGLVFESLKQKKLTYRVYHQVGMDLSSIAFSNGKFTTQIFDSEMGPVYSTPVEKEIGAIQVCFSVVIEGKSLENQTGFNYAVVNVAIPREKELKELFIFLSRGLPMLLTPILVNTALTVASDRETGMKDFLVVMGLWKVTLFIESIVFSLLKVMVVISVVCGRLIWVLIPEELQPILISSLFFLGLGSVLTGMLCAALVKTGTGALTISLVVAVVMILIQSYATDVYDKSITHYILLFDIFAAYENTLNALRVHYVRGGKGVGSNLFLYDDIIDVGPSLTFLITDVIVTSVLVLFLDYVSLKSLVVTLMKSLRKRQTIEEVGSAERPSWHEKDQGVGEPVLSVDSISKIWETTGEVAVRGFSMKAFSGQVTVLLGHNGAGKSTTYAMICGTTPATEGEITILGKRLSTGVCASRSSVGFCPQTNCVFNSLTVEDHLWLFFILKGGVGIWKDEADILCMQLDMMFIMKKKAKKLSGGEKRKLCLAMAFIGGSELVMLDEPTAGLDPQARISVKKMIEHKKKGRAVVLTTHYLDEAEAMGDWIYIMFMGRCICSGTTHFLKAKFAPGILLNVVFAQNISEEDIDATKEVRCQWIVFGSAAWSTVSVC</sequence>
<feature type="transmembrane region" description="Helical" evidence="3">
    <location>
        <begin position="299"/>
        <end position="322"/>
    </location>
</feature>
<dbReference type="PANTHER" id="PTHR19229">
    <property type="entry name" value="ATP-BINDING CASSETTE TRANSPORTER SUBFAMILY A ABCA"/>
    <property type="match status" value="1"/>
</dbReference>
<dbReference type="GO" id="GO:0140359">
    <property type="term" value="F:ABC-type transporter activity"/>
    <property type="evidence" value="ECO:0007669"/>
    <property type="project" value="InterPro"/>
</dbReference>
<comment type="caution">
    <text evidence="5">The sequence shown here is derived from an EMBL/GenBank/DDBJ whole genome shotgun (WGS) entry which is preliminary data.</text>
</comment>
<dbReference type="PROSITE" id="PS50893">
    <property type="entry name" value="ABC_TRANSPORTER_2"/>
    <property type="match status" value="1"/>
</dbReference>